<evidence type="ECO:0000256" key="14">
    <source>
        <dbReference type="ARBA" id="ARBA00032374"/>
    </source>
</evidence>
<keyword evidence="17" id="KW-0175">Coiled coil</keyword>
<evidence type="ECO:0000256" key="19">
    <source>
        <dbReference type="SAM" id="Phobius"/>
    </source>
</evidence>
<dbReference type="OrthoDB" id="29853at2759"/>
<keyword evidence="19" id="KW-0812">Transmembrane</keyword>
<keyword evidence="11" id="KW-0539">Nucleus</keyword>
<keyword evidence="8" id="KW-0597">Phosphoprotein</keyword>
<comment type="function">
    <text evidence="15">ESCRT-III-like protein involved in cytokinesis, nuclear envelope reassembly and endosomal tubulation. Is required for efficient abscission during cytokinesis. Involved in recruiting VPS4A and/or VPS4B to the midbody of dividing cells. During late anaphase, involved in nuclear envelope reassembly and mitotic spindle disassembly together with the ESCRT-III complex: IST1 acts by mediating the recruitment of SPAST to the nuclear membrane, leading to microtubule severing. Recruited to the reforming nuclear envelope (NE) during anaphase by LEMD2. Regulates early endosomal tubulation together with the ESCRT-III complex by mediating the recruitment of SPAST.</text>
</comment>
<evidence type="ECO:0000256" key="16">
    <source>
        <dbReference type="ARBA" id="ARBA00046920"/>
    </source>
</evidence>
<dbReference type="InterPro" id="IPR042277">
    <property type="entry name" value="IST1-like"/>
</dbReference>
<evidence type="ECO:0000256" key="15">
    <source>
        <dbReference type="ARBA" id="ARBA00046124"/>
    </source>
</evidence>
<feature type="region of interest" description="Disordered" evidence="18">
    <location>
        <begin position="227"/>
        <end position="267"/>
    </location>
</feature>
<dbReference type="GO" id="GO:0030496">
    <property type="term" value="C:midbody"/>
    <property type="evidence" value="ECO:0007669"/>
    <property type="project" value="UniProtKB-SubCell"/>
</dbReference>
<feature type="coiled-coil region" evidence="17">
    <location>
        <begin position="8"/>
        <end position="42"/>
    </location>
</feature>
<keyword evidence="10" id="KW-0206">Cytoskeleton</keyword>
<feature type="compositionally biased region" description="Low complexity" evidence="18">
    <location>
        <begin position="240"/>
        <end position="252"/>
    </location>
</feature>
<feature type="region of interest" description="Disordered" evidence="18">
    <location>
        <begin position="344"/>
        <end position="397"/>
    </location>
</feature>
<evidence type="ECO:0000256" key="3">
    <source>
        <dbReference type="ARBA" id="ARBA00004300"/>
    </source>
</evidence>
<dbReference type="GO" id="GO:0005813">
    <property type="term" value="C:centrosome"/>
    <property type="evidence" value="ECO:0007669"/>
    <property type="project" value="UniProtKB-SubCell"/>
</dbReference>
<evidence type="ECO:0000313" key="20">
    <source>
        <dbReference type="EMBL" id="VEN50201.1"/>
    </source>
</evidence>
<keyword evidence="12" id="KW-0131">Cell cycle</keyword>
<gene>
    <name evidence="20" type="ORF">CALMAC_LOCUS11048</name>
</gene>
<evidence type="ECO:0000256" key="6">
    <source>
        <dbReference type="ARBA" id="ARBA00014513"/>
    </source>
</evidence>
<dbReference type="Proteomes" id="UP000410492">
    <property type="component" value="Unassembled WGS sequence"/>
</dbReference>
<comment type="similarity">
    <text evidence="5">Belongs to the IST1 family.</text>
</comment>
<keyword evidence="21" id="KW-1185">Reference proteome</keyword>
<keyword evidence="9" id="KW-0132">Cell division</keyword>
<evidence type="ECO:0000256" key="2">
    <source>
        <dbReference type="ARBA" id="ARBA00004259"/>
    </source>
</evidence>
<dbReference type="Gene3D" id="1.20.1260.60">
    <property type="entry name" value="Vacuolar protein sorting-associated protein Ist1"/>
    <property type="match status" value="1"/>
</dbReference>
<evidence type="ECO:0000313" key="21">
    <source>
        <dbReference type="Proteomes" id="UP000410492"/>
    </source>
</evidence>
<dbReference type="AlphaFoldDB" id="A0A653CQK5"/>
<evidence type="ECO:0000256" key="18">
    <source>
        <dbReference type="SAM" id="MobiDB-lite"/>
    </source>
</evidence>
<evidence type="ECO:0000256" key="7">
    <source>
        <dbReference type="ARBA" id="ARBA00022490"/>
    </source>
</evidence>
<comment type="subunit">
    <text evidence="16">Interacts with CHMP1A, CHMP1B, VPS4A and VTA1. Interacts with SPAST, STAMBP, and USP8. May interact with VPS37B. May associate with the ESCRT-I complex. Interacts with MITD1, in competition with VSP4. Interacts with SPART (via MIT domain); leading to the recruitment of SPART to midbodies. Interacts with SPAST.</text>
</comment>
<keyword evidence="19" id="KW-0472">Membrane</keyword>
<dbReference type="PANTHER" id="PTHR12161">
    <property type="entry name" value="IST1 FAMILY MEMBER"/>
    <property type="match status" value="1"/>
</dbReference>
<evidence type="ECO:0000256" key="12">
    <source>
        <dbReference type="ARBA" id="ARBA00023306"/>
    </source>
</evidence>
<evidence type="ECO:0000256" key="8">
    <source>
        <dbReference type="ARBA" id="ARBA00022553"/>
    </source>
</evidence>
<dbReference type="GO" id="GO:0015031">
    <property type="term" value="P:protein transport"/>
    <property type="evidence" value="ECO:0007669"/>
    <property type="project" value="InterPro"/>
</dbReference>
<comment type="subcellular location">
    <subcellularLocation>
        <location evidence="3">Cytoplasm</location>
        <location evidence="3">Cytoskeleton</location>
        <location evidence="3">Microtubule organizing center</location>
        <location evidence="3">Centrosome</location>
    </subcellularLocation>
    <subcellularLocation>
        <location evidence="4">Cytoplasmic vesicle</location>
    </subcellularLocation>
    <subcellularLocation>
        <location evidence="1">Midbody</location>
    </subcellularLocation>
    <subcellularLocation>
        <location evidence="2">Nucleus envelope</location>
    </subcellularLocation>
</comment>
<evidence type="ECO:0000256" key="9">
    <source>
        <dbReference type="ARBA" id="ARBA00022618"/>
    </source>
</evidence>
<evidence type="ECO:0000256" key="5">
    <source>
        <dbReference type="ARBA" id="ARBA00005536"/>
    </source>
</evidence>
<dbReference type="PANTHER" id="PTHR12161:SF5">
    <property type="entry name" value="IST1 HOMOLOG"/>
    <property type="match status" value="1"/>
</dbReference>
<dbReference type="FunFam" id="1.20.1260.60:FF:000001">
    <property type="entry name" value="IST1 homolog isoform X1"/>
    <property type="match status" value="1"/>
</dbReference>
<keyword evidence="19" id="KW-1133">Transmembrane helix</keyword>
<evidence type="ECO:0000256" key="4">
    <source>
        <dbReference type="ARBA" id="ARBA00004541"/>
    </source>
</evidence>
<dbReference type="GO" id="GO:0031410">
    <property type="term" value="C:cytoplasmic vesicle"/>
    <property type="evidence" value="ECO:0007669"/>
    <property type="project" value="UniProtKB-SubCell"/>
</dbReference>
<evidence type="ECO:0000256" key="11">
    <source>
        <dbReference type="ARBA" id="ARBA00023242"/>
    </source>
</evidence>
<evidence type="ECO:0000256" key="10">
    <source>
        <dbReference type="ARBA" id="ARBA00023212"/>
    </source>
</evidence>
<keyword evidence="13" id="KW-0968">Cytoplasmic vesicle</keyword>
<evidence type="ECO:0000256" key="17">
    <source>
        <dbReference type="SAM" id="Coils"/>
    </source>
</evidence>
<feature type="transmembrane region" description="Helical" evidence="19">
    <location>
        <begin position="287"/>
        <end position="307"/>
    </location>
</feature>
<protein>
    <recommendedName>
        <fullName evidence="6">IST1 homolog</fullName>
    </recommendedName>
    <alternativeName>
        <fullName evidence="14">Charged multivesicular body protein 8</fullName>
    </alternativeName>
</protein>
<sequence>MFSSGPNYTKLKTNLRLALSRLKLLQKKKTELTEKSRREIAEYLTAGKVERAKIRVEYIIREDYLVEALEIVEMYCDLLLARFGLISNMKDLDEGIAEAVSSLIWVAPRLQSDIQELKVIADLLAAKYGPSYAEACRIESVETISPKLKHKMSIQSPPKILVEKYVIEIAKSFNIDYEPDPQIMAQDKGKDALLIDLSNSNNLGGGGMPQPPGFLGFPQPPPLPNLLEPFAYPPPQSRDSSAGPSAPPAAFSYNIPPGDEQKENNTDFVDKSLPTYHHLYPDANLQVMLFCVVFFRFFQLFMCRLTFIIRKVDKNKNIFDLSLQEDDINPNDSVSQIGYRVNEDNTNHEFGDNIENTDKPKPAPRKTNNPYDLPDLPSVPNLPPSPPNEEKDDDIDFEDLTKRFNELKKKH</sequence>
<evidence type="ECO:0000256" key="13">
    <source>
        <dbReference type="ARBA" id="ARBA00023329"/>
    </source>
</evidence>
<feature type="compositionally biased region" description="Basic and acidic residues" evidence="18">
    <location>
        <begin position="344"/>
        <end position="361"/>
    </location>
</feature>
<keyword evidence="7" id="KW-0963">Cytoplasm</keyword>
<name>A0A653CQK5_CALMS</name>
<reference evidence="20 21" key="1">
    <citation type="submission" date="2019-01" db="EMBL/GenBank/DDBJ databases">
        <authorList>
            <person name="Sayadi A."/>
        </authorList>
    </citation>
    <scope>NUCLEOTIDE SEQUENCE [LARGE SCALE GENOMIC DNA]</scope>
</reference>
<organism evidence="20 21">
    <name type="scientific">Callosobruchus maculatus</name>
    <name type="common">Southern cowpea weevil</name>
    <name type="synonym">Pulse bruchid</name>
    <dbReference type="NCBI Taxonomy" id="64391"/>
    <lineage>
        <taxon>Eukaryota</taxon>
        <taxon>Metazoa</taxon>
        <taxon>Ecdysozoa</taxon>
        <taxon>Arthropoda</taxon>
        <taxon>Hexapoda</taxon>
        <taxon>Insecta</taxon>
        <taxon>Pterygota</taxon>
        <taxon>Neoptera</taxon>
        <taxon>Endopterygota</taxon>
        <taxon>Coleoptera</taxon>
        <taxon>Polyphaga</taxon>
        <taxon>Cucujiformia</taxon>
        <taxon>Chrysomeloidea</taxon>
        <taxon>Chrysomelidae</taxon>
        <taxon>Bruchinae</taxon>
        <taxon>Bruchini</taxon>
        <taxon>Callosobruchus</taxon>
    </lineage>
</organism>
<dbReference type="Pfam" id="PF03398">
    <property type="entry name" value="Ist1"/>
    <property type="match status" value="1"/>
</dbReference>
<dbReference type="GO" id="GO:0005635">
    <property type="term" value="C:nuclear envelope"/>
    <property type="evidence" value="ECO:0007669"/>
    <property type="project" value="UniProtKB-SubCell"/>
</dbReference>
<proteinExistence type="inferred from homology"/>
<accession>A0A653CQK5</accession>
<dbReference type="EMBL" id="CAACVG010008533">
    <property type="protein sequence ID" value="VEN50201.1"/>
    <property type="molecule type" value="Genomic_DNA"/>
</dbReference>
<evidence type="ECO:0000256" key="1">
    <source>
        <dbReference type="ARBA" id="ARBA00004214"/>
    </source>
</evidence>
<dbReference type="InterPro" id="IPR005061">
    <property type="entry name" value="Ist1"/>
</dbReference>
<dbReference type="GO" id="GO:0051301">
    <property type="term" value="P:cell division"/>
    <property type="evidence" value="ECO:0007669"/>
    <property type="project" value="UniProtKB-KW"/>
</dbReference>